<keyword evidence="3" id="KW-1185">Reference proteome</keyword>
<gene>
    <name evidence="2" type="primary">hcnC2</name>
    <name evidence="2" type="ORF">AHOG_14935</name>
</gene>
<dbReference type="Gene3D" id="3.50.50.60">
    <property type="entry name" value="FAD/NAD(P)-binding domain"/>
    <property type="match status" value="1"/>
</dbReference>
<dbReference type="PANTHER" id="PTHR13847:SF287">
    <property type="entry name" value="FAD-DEPENDENT OXIDOREDUCTASE DOMAIN-CONTAINING PROTEIN 1"/>
    <property type="match status" value="1"/>
</dbReference>
<evidence type="ECO:0000313" key="2">
    <source>
        <dbReference type="EMBL" id="ASO20628.1"/>
    </source>
</evidence>
<dbReference type="KEGG" id="ahg:AHOG_14935"/>
<dbReference type="PANTHER" id="PTHR13847">
    <property type="entry name" value="SARCOSINE DEHYDROGENASE-RELATED"/>
    <property type="match status" value="1"/>
</dbReference>
<proteinExistence type="predicted"/>
<dbReference type="InterPro" id="IPR006076">
    <property type="entry name" value="FAD-dep_OxRdtase"/>
</dbReference>
<dbReference type="EC" id="1.4.99.5" evidence="2"/>
<dbReference type="SUPFAM" id="SSF51905">
    <property type="entry name" value="FAD/NAD(P)-binding domain"/>
    <property type="match status" value="1"/>
</dbReference>
<dbReference type="SUPFAM" id="SSF54373">
    <property type="entry name" value="FAD-linked reductases, C-terminal domain"/>
    <property type="match status" value="1"/>
</dbReference>
<dbReference type="Pfam" id="PF01266">
    <property type="entry name" value="DAO"/>
    <property type="match status" value="1"/>
</dbReference>
<reference evidence="2 3" key="1">
    <citation type="submission" date="2017-07" db="EMBL/GenBank/DDBJ databases">
        <title>Complete genome sequence of Actinoalloteichus hoggarensis DSM 45943, type strain of Actinoalloteichus hoggarensis.</title>
        <authorList>
            <person name="Ruckert C."/>
            <person name="Nouioui I."/>
            <person name="Willmese J."/>
            <person name="van Wezel G."/>
            <person name="Klenk H.-P."/>
            <person name="Kalinowski J."/>
            <person name="Zotchev S.B."/>
        </authorList>
    </citation>
    <scope>NUCLEOTIDE SEQUENCE [LARGE SCALE GENOMIC DNA]</scope>
    <source>
        <strain evidence="2 3">DSM 45943</strain>
    </source>
</reference>
<organism evidence="2 3">
    <name type="scientific">Actinoalloteichus hoggarensis</name>
    <dbReference type="NCBI Taxonomy" id="1470176"/>
    <lineage>
        <taxon>Bacteria</taxon>
        <taxon>Bacillati</taxon>
        <taxon>Actinomycetota</taxon>
        <taxon>Actinomycetes</taxon>
        <taxon>Pseudonocardiales</taxon>
        <taxon>Pseudonocardiaceae</taxon>
        <taxon>Actinoalloteichus</taxon>
    </lineage>
</organism>
<dbReference type="EMBL" id="CP022521">
    <property type="protein sequence ID" value="ASO20628.1"/>
    <property type="molecule type" value="Genomic_DNA"/>
</dbReference>
<dbReference type="Proteomes" id="UP000204221">
    <property type="component" value="Chromosome"/>
</dbReference>
<dbReference type="GO" id="GO:0005737">
    <property type="term" value="C:cytoplasm"/>
    <property type="evidence" value="ECO:0007669"/>
    <property type="project" value="TreeGrafter"/>
</dbReference>
<protein>
    <submittedName>
        <fullName evidence="2">Hydrogen cyanide synthase subunit HcnC</fullName>
        <ecNumber evidence="2">1.4.99.5</ecNumber>
    </submittedName>
</protein>
<sequence length="396" mass="41169">MTEIIVIGAGIVGAACARELARRGHRVLIVDRGPTMTGTSASCEGNLLVSDKGPGAELELALAANARWPAVVADLADELGPDFPSIEFEKKGGLVVATTEIGAQPLIDFAAEQRAAGVDARVVSAEEAHELEPDLTRDLTAAVYYPQDCQVQPVAAGEALLASARRAGAEVRPGVEVLGGIVRDGRIVGLTTTDGDLTADAVVLAAGPWSGEVSERIGAPVLVRPRRGMVLVTTRMPHRVFHKVYDGDYVGATQSAEADLQTSSVVESTAAGTVLIGSSREQIGFDASLRVEVLREIARKAVALFPFLATAPVMRAYGGFRPYLDDHLPLIGQDPRLRGLWHATGHEGAGIGLSVITAELLAAELLGGDAPVDPTPFRPGGRPLAVGGLDPKAGAA</sequence>
<evidence type="ECO:0000313" key="3">
    <source>
        <dbReference type="Proteomes" id="UP000204221"/>
    </source>
</evidence>
<dbReference type="Gene3D" id="3.30.9.10">
    <property type="entry name" value="D-Amino Acid Oxidase, subunit A, domain 2"/>
    <property type="match status" value="1"/>
</dbReference>
<accession>A0A221W470</accession>
<dbReference type="InterPro" id="IPR036188">
    <property type="entry name" value="FAD/NAD-bd_sf"/>
</dbReference>
<evidence type="ECO:0000256" key="1">
    <source>
        <dbReference type="ARBA" id="ARBA00023002"/>
    </source>
</evidence>
<dbReference type="OrthoDB" id="9806257at2"/>
<dbReference type="GO" id="GO:0050622">
    <property type="term" value="F:glycine dehydrogenase (cyanide-forming) activity"/>
    <property type="evidence" value="ECO:0007669"/>
    <property type="project" value="UniProtKB-EC"/>
</dbReference>
<dbReference type="AlphaFoldDB" id="A0A221W470"/>
<name>A0A221W470_9PSEU</name>
<keyword evidence="1 2" id="KW-0560">Oxidoreductase</keyword>
<dbReference type="RefSeq" id="WP_093941927.1">
    <property type="nucleotide sequence ID" value="NZ_CP022521.1"/>
</dbReference>